<dbReference type="GO" id="GO:0051539">
    <property type="term" value="F:4 iron, 4 sulfur cluster binding"/>
    <property type="evidence" value="ECO:0007669"/>
    <property type="project" value="UniProtKB-KW"/>
</dbReference>
<feature type="binding site" evidence="12">
    <location>
        <position position="143"/>
    </location>
    <ligand>
        <name>[4Fe-4S] cluster</name>
        <dbReference type="ChEBI" id="CHEBI:49883"/>
        <label>3</label>
    </ligand>
</feature>
<evidence type="ECO:0000256" key="5">
    <source>
        <dbReference type="ARBA" id="ARBA00022723"/>
    </source>
</evidence>
<reference evidence="15 16" key="1">
    <citation type="submission" date="2016-04" db="EMBL/GenBank/DDBJ databases">
        <title>Draft genome sequence of freshwater magnetotactic bacteria Magnetospirillum marisnigri SP-1 and Magnetospirillum moscoviense BB-1.</title>
        <authorList>
            <person name="Koziaeva V."/>
            <person name="Dziuba M.V."/>
            <person name="Ivanov T.M."/>
            <person name="Kuznetsov B."/>
            <person name="Grouzdev D.S."/>
        </authorList>
    </citation>
    <scope>NUCLEOTIDE SEQUENCE [LARGE SCALE GENOMIC DNA]</scope>
    <source>
        <strain evidence="15 16">BB-1</strain>
    </source>
</reference>
<feature type="binding site" evidence="12">
    <location>
        <position position="146"/>
    </location>
    <ligand>
        <name>[4Fe-4S] cluster</name>
        <dbReference type="ChEBI" id="CHEBI:49883"/>
        <label>3</label>
    </ligand>
</feature>
<feature type="domain" description="4Fe-4S ferredoxin-type" evidence="13">
    <location>
        <begin position="131"/>
        <end position="160"/>
    </location>
</feature>
<feature type="domain" description="4Fe-4S ferredoxin-type" evidence="13">
    <location>
        <begin position="101"/>
        <end position="130"/>
    </location>
</feature>
<organism evidence="15 16">
    <name type="scientific">Magnetospirillum moscoviense</name>
    <dbReference type="NCBI Taxonomy" id="1437059"/>
    <lineage>
        <taxon>Bacteria</taxon>
        <taxon>Pseudomonadati</taxon>
        <taxon>Pseudomonadota</taxon>
        <taxon>Alphaproteobacteria</taxon>
        <taxon>Rhodospirillales</taxon>
        <taxon>Rhodospirillaceae</taxon>
        <taxon>Magnetospirillum</taxon>
    </lineage>
</organism>
<dbReference type="InterPro" id="IPR010207">
    <property type="entry name" value="Elect_transpt_cplx_RnfB/RsxB"/>
</dbReference>
<evidence type="ECO:0000256" key="8">
    <source>
        <dbReference type="ARBA" id="ARBA00022982"/>
    </source>
</evidence>
<proteinExistence type="predicted"/>
<gene>
    <name evidence="15" type="ORF">A6A05_17055</name>
</gene>
<keyword evidence="5 12" id="KW-0479">Metal-binding</keyword>
<dbReference type="OrthoDB" id="9800445at2"/>
<evidence type="ECO:0000256" key="2">
    <source>
        <dbReference type="ARBA" id="ARBA00022475"/>
    </source>
</evidence>
<protein>
    <submittedName>
        <fullName evidence="15">Electron transporter RnfB</fullName>
    </submittedName>
</protein>
<comment type="cofactor">
    <cofactor evidence="12">
        <name>[4Fe-4S] cluster</name>
        <dbReference type="ChEBI" id="CHEBI:49883"/>
    </cofactor>
    <text evidence="12">Binds 3 [4Fe-4S] clusters.</text>
</comment>
<evidence type="ECO:0000256" key="3">
    <source>
        <dbReference type="ARBA" id="ARBA00022485"/>
    </source>
</evidence>
<dbReference type="Pfam" id="PF14697">
    <property type="entry name" value="Fer4_21"/>
    <property type="match status" value="1"/>
</dbReference>
<dbReference type="InterPro" id="IPR016463">
    <property type="entry name" value="RnfB/RsxB_Proteobac"/>
</dbReference>
<dbReference type="PANTHER" id="PTHR42859:SF3">
    <property type="entry name" value="ION-TRANSLOCATING OXIDOREDUCTASE COMPLEX SUBUNIT B"/>
    <property type="match status" value="1"/>
</dbReference>
<feature type="binding site" evidence="12">
    <location>
        <position position="46"/>
    </location>
    <ligand>
        <name>[4Fe-4S] cluster</name>
        <dbReference type="ChEBI" id="CHEBI:49883"/>
        <label>1</label>
    </ligand>
</feature>
<dbReference type="GO" id="GO:0005886">
    <property type="term" value="C:plasma membrane"/>
    <property type="evidence" value="ECO:0007669"/>
    <property type="project" value="InterPro"/>
</dbReference>
<evidence type="ECO:0000259" key="14">
    <source>
        <dbReference type="PROSITE" id="PS51656"/>
    </source>
</evidence>
<dbReference type="RefSeq" id="WP_068504286.1">
    <property type="nucleotide sequence ID" value="NZ_LWQU01000188.1"/>
</dbReference>
<dbReference type="GO" id="GO:0046872">
    <property type="term" value="F:metal ion binding"/>
    <property type="evidence" value="ECO:0007669"/>
    <property type="project" value="UniProtKB-KW"/>
</dbReference>
<feature type="domain" description="4Fe-4S" evidence="14">
    <location>
        <begin position="29"/>
        <end position="88"/>
    </location>
</feature>
<feature type="binding site" evidence="12">
    <location>
        <position position="140"/>
    </location>
    <ligand>
        <name>[4Fe-4S] cluster</name>
        <dbReference type="ChEBI" id="CHEBI:49883"/>
        <label>3</label>
    </ligand>
</feature>
<evidence type="ECO:0000256" key="11">
    <source>
        <dbReference type="ARBA" id="ARBA00023136"/>
    </source>
</evidence>
<dbReference type="InterPro" id="IPR017896">
    <property type="entry name" value="4Fe4S_Fe-S-bd"/>
</dbReference>
<dbReference type="Gene3D" id="3.30.70.20">
    <property type="match status" value="1"/>
</dbReference>
<keyword evidence="16" id="KW-1185">Reference proteome</keyword>
<feature type="binding site" evidence="12">
    <location>
        <position position="54"/>
    </location>
    <ligand>
        <name>[4Fe-4S] cluster</name>
        <dbReference type="ChEBI" id="CHEBI:49883"/>
        <label>1</label>
    </ligand>
</feature>
<feature type="binding site" evidence="12">
    <location>
        <position position="150"/>
    </location>
    <ligand>
        <name>[4Fe-4S] cluster</name>
        <dbReference type="ChEBI" id="CHEBI:49883"/>
        <label>2</label>
    </ligand>
</feature>
<dbReference type="NCBIfam" id="TIGR01944">
    <property type="entry name" value="rnfB"/>
    <property type="match status" value="1"/>
</dbReference>
<keyword evidence="8" id="KW-0249">Electron transport</keyword>
<keyword evidence="3 12" id="KW-0004">4Fe-4S</keyword>
<dbReference type="AlphaFoldDB" id="A0A178MBA5"/>
<dbReference type="STRING" id="1437059.A6A05_17055"/>
<dbReference type="PIRSF" id="PIRSF005784">
    <property type="entry name" value="Elect_transpt_RnfB"/>
    <property type="match status" value="1"/>
</dbReference>
<evidence type="ECO:0000313" key="16">
    <source>
        <dbReference type="Proteomes" id="UP000078543"/>
    </source>
</evidence>
<evidence type="ECO:0000256" key="10">
    <source>
        <dbReference type="ARBA" id="ARBA00023014"/>
    </source>
</evidence>
<name>A0A178MBA5_9PROT</name>
<keyword evidence="7" id="KW-1278">Translocase</keyword>
<dbReference type="PROSITE" id="PS51656">
    <property type="entry name" value="4FE4S"/>
    <property type="match status" value="1"/>
</dbReference>
<dbReference type="InterPro" id="IPR007202">
    <property type="entry name" value="4Fe-4S_dom"/>
</dbReference>
<dbReference type="SUPFAM" id="SSF54862">
    <property type="entry name" value="4Fe-4S ferredoxins"/>
    <property type="match status" value="1"/>
</dbReference>
<evidence type="ECO:0000256" key="9">
    <source>
        <dbReference type="ARBA" id="ARBA00023004"/>
    </source>
</evidence>
<feature type="binding site" evidence="12">
    <location>
        <position position="120"/>
    </location>
    <ligand>
        <name>[4Fe-4S] cluster</name>
        <dbReference type="ChEBI" id="CHEBI:49883"/>
        <label>3</label>
    </ligand>
</feature>
<dbReference type="GO" id="GO:0022900">
    <property type="term" value="P:electron transport chain"/>
    <property type="evidence" value="ECO:0007669"/>
    <property type="project" value="InterPro"/>
</dbReference>
<feature type="binding site" evidence="12">
    <location>
        <position position="113"/>
    </location>
    <ligand>
        <name>[4Fe-4S] cluster</name>
        <dbReference type="ChEBI" id="CHEBI:49883"/>
        <label>2</label>
    </ligand>
</feature>
<feature type="binding site" evidence="12">
    <location>
        <position position="71"/>
    </location>
    <ligand>
        <name>[4Fe-4S] cluster</name>
        <dbReference type="ChEBI" id="CHEBI:49883"/>
        <label>1</label>
    </ligand>
</feature>
<feature type="binding site" evidence="12">
    <location>
        <position position="49"/>
    </location>
    <ligand>
        <name>[4Fe-4S] cluster</name>
        <dbReference type="ChEBI" id="CHEBI:49883"/>
        <label>1</label>
    </ligand>
</feature>
<comment type="caution">
    <text evidence="15">The sequence shown here is derived from an EMBL/GenBank/DDBJ whole genome shotgun (WGS) entry which is preliminary data.</text>
</comment>
<dbReference type="PANTHER" id="PTHR42859">
    <property type="entry name" value="OXIDOREDUCTASE"/>
    <property type="match status" value="1"/>
</dbReference>
<dbReference type="Gene3D" id="1.10.15.40">
    <property type="entry name" value="Electron transport complex subunit B, putative Fe-S cluster"/>
    <property type="match status" value="1"/>
</dbReference>
<dbReference type="Pfam" id="PF04060">
    <property type="entry name" value="FeS"/>
    <property type="match status" value="1"/>
</dbReference>
<dbReference type="InterPro" id="IPR050294">
    <property type="entry name" value="RnfB_subfamily"/>
</dbReference>
<accession>A0A178MBA5</accession>
<dbReference type="Proteomes" id="UP000078543">
    <property type="component" value="Unassembled WGS sequence"/>
</dbReference>
<evidence type="ECO:0000313" key="15">
    <source>
        <dbReference type="EMBL" id="OAN45164.1"/>
    </source>
</evidence>
<evidence type="ECO:0000256" key="7">
    <source>
        <dbReference type="ARBA" id="ARBA00022967"/>
    </source>
</evidence>
<keyword evidence="10 12" id="KW-0411">Iron-sulfur</keyword>
<keyword evidence="9 12" id="KW-0408">Iron</keyword>
<evidence type="ECO:0000256" key="1">
    <source>
        <dbReference type="ARBA" id="ARBA00022448"/>
    </source>
</evidence>
<keyword evidence="11" id="KW-0472">Membrane</keyword>
<feature type="binding site" evidence="12">
    <location>
        <position position="110"/>
    </location>
    <ligand>
        <name>[4Fe-4S] cluster</name>
        <dbReference type="ChEBI" id="CHEBI:49883"/>
        <label>2</label>
    </ligand>
</feature>
<evidence type="ECO:0000256" key="4">
    <source>
        <dbReference type="ARBA" id="ARBA00022519"/>
    </source>
</evidence>
<keyword evidence="4" id="KW-0997">Cell inner membrane</keyword>
<dbReference type="GO" id="GO:0009055">
    <property type="term" value="F:electron transfer activity"/>
    <property type="evidence" value="ECO:0007669"/>
    <property type="project" value="InterPro"/>
</dbReference>
<keyword evidence="1" id="KW-0813">Transport</keyword>
<keyword evidence="2" id="KW-1003">Cell membrane</keyword>
<dbReference type="EMBL" id="LWQU01000188">
    <property type="protein sequence ID" value="OAN45164.1"/>
    <property type="molecule type" value="Genomic_DNA"/>
</dbReference>
<dbReference type="PROSITE" id="PS51379">
    <property type="entry name" value="4FE4S_FER_2"/>
    <property type="match status" value="2"/>
</dbReference>
<sequence length="179" mass="18639">MLLDVGSLAVMGVTLGAVLGTAAKLLAVPTNPLEDELQALLPGSQCGQCGFVGCSQYAAALAKGDTPITLCAPGGKGTIEALAKKLGVEANADDHEEQAPQHAHIKEDLCIGCLRCVQECTSDAIVGANKQLHTIIVDQCHGCAKCFKVCPTEAIEMCTVPVTMAAWHWGKPQSEPAHH</sequence>
<evidence type="ECO:0000259" key="13">
    <source>
        <dbReference type="PROSITE" id="PS51379"/>
    </source>
</evidence>
<keyword evidence="6" id="KW-0677">Repeat</keyword>
<evidence type="ECO:0000256" key="12">
    <source>
        <dbReference type="PIRSR" id="PIRSR005784-1"/>
    </source>
</evidence>
<feature type="binding site" evidence="12">
    <location>
        <position position="116"/>
    </location>
    <ligand>
        <name>[4Fe-4S] cluster</name>
        <dbReference type="ChEBI" id="CHEBI:49883"/>
        <label>2</label>
    </ligand>
</feature>
<evidence type="ECO:0000256" key="6">
    <source>
        <dbReference type="ARBA" id="ARBA00022737"/>
    </source>
</evidence>